<dbReference type="AlphaFoldDB" id="A0A080Z456"/>
<name>A0A080Z456_PHYNI</name>
<reference evidence="1 2" key="1">
    <citation type="submission" date="2013-11" db="EMBL/GenBank/DDBJ databases">
        <title>The Genome Sequence of Phytophthora parasitica P1976.</title>
        <authorList>
            <consortium name="The Broad Institute Genomics Platform"/>
            <person name="Russ C."/>
            <person name="Tyler B."/>
            <person name="Panabieres F."/>
            <person name="Shan W."/>
            <person name="Tripathy S."/>
            <person name="Grunwald N."/>
            <person name="Machado M."/>
            <person name="Johnson C.S."/>
            <person name="Walker B."/>
            <person name="Young S."/>
            <person name="Zeng Q."/>
            <person name="Gargeya S."/>
            <person name="Fitzgerald M."/>
            <person name="Haas B."/>
            <person name="Abouelleil A."/>
            <person name="Allen A.W."/>
            <person name="Alvarado L."/>
            <person name="Arachchi H.M."/>
            <person name="Berlin A.M."/>
            <person name="Chapman S.B."/>
            <person name="Gainer-Dewar J."/>
            <person name="Goldberg J."/>
            <person name="Griggs A."/>
            <person name="Gujja S."/>
            <person name="Hansen M."/>
            <person name="Howarth C."/>
            <person name="Imamovic A."/>
            <person name="Ireland A."/>
            <person name="Larimer J."/>
            <person name="McCowan C."/>
            <person name="Murphy C."/>
            <person name="Pearson M."/>
            <person name="Poon T.W."/>
            <person name="Priest M."/>
            <person name="Roberts A."/>
            <person name="Saif S."/>
            <person name="Shea T."/>
            <person name="Sisk P."/>
            <person name="Sykes S."/>
            <person name="Wortman J."/>
            <person name="Nusbaum C."/>
            <person name="Birren B."/>
        </authorList>
    </citation>
    <scope>NUCLEOTIDE SEQUENCE [LARGE SCALE GENOMIC DNA]</scope>
    <source>
        <strain evidence="1 2">P1976</strain>
    </source>
</reference>
<feature type="non-terminal residue" evidence="1">
    <location>
        <position position="1"/>
    </location>
</feature>
<gene>
    <name evidence="1" type="ORF">F444_20571</name>
</gene>
<comment type="caution">
    <text evidence="1">The sequence shown here is derived from an EMBL/GenBank/DDBJ whole genome shotgun (WGS) entry which is preliminary data.</text>
</comment>
<dbReference type="EMBL" id="ANJA01003787">
    <property type="protein sequence ID" value="ETO61417.1"/>
    <property type="molecule type" value="Genomic_DNA"/>
</dbReference>
<organism evidence="1 2">
    <name type="scientific">Phytophthora nicotianae P1976</name>
    <dbReference type="NCBI Taxonomy" id="1317066"/>
    <lineage>
        <taxon>Eukaryota</taxon>
        <taxon>Sar</taxon>
        <taxon>Stramenopiles</taxon>
        <taxon>Oomycota</taxon>
        <taxon>Peronosporomycetes</taxon>
        <taxon>Peronosporales</taxon>
        <taxon>Peronosporaceae</taxon>
        <taxon>Phytophthora</taxon>
    </lineage>
</organism>
<proteinExistence type="predicted"/>
<protein>
    <submittedName>
        <fullName evidence="1">Uncharacterized protein</fullName>
    </submittedName>
</protein>
<accession>A0A080Z456</accession>
<evidence type="ECO:0000313" key="1">
    <source>
        <dbReference type="EMBL" id="ETO61417.1"/>
    </source>
</evidence>
<sequence>NFAMTQFTQLLFCFLFEDRHGQDVDNLAKQALALTDFQHALSTGISNLEKKIHTEGTLKRRALSPPLRFGLFCGSKTTCLERENRLTDLGETARIESPYLASLWSFPGRFCSALFTTLVNVLTVKLHSTF</sequence>
<dbReference type="Proteomes" id="UP000028582">
    <property type="component" value="Unassembled WGS sequence"/>
</dbReference>
<evidence type="ECO:0000313" key="2">
    <source>
        <dbReference type="Proteomes" id="UP000028582"/>
    </source>
</evidence>